<dbReference type="NCBIfam" id="TIGR00738">
    <property type="entry name" value="rrf2_super"/>
    <property type="match status" value="1"/>
</dbReference>
<protein>
    <submittedName>
        <fullName evidence="2">Transcriptional regulator, Rrf2</fullName>
    </submittedName>
</protein>
<dbReference type="InterPro" id="IPR036388">
    <property type="entry name" value="WH-like_DNA-bd_sf"/>
</dbReference>
<dbReference type="InterPro" id="IPR000944">
    <property type="entry name" value="Tscrpt_reg_Rrf2"/>
</dbReference>
<evidence type="ECO:0000256" key="1">
    <source>
        <dbReference type="ARBA" id="ARBA00023125"/>
    </source>
</evidence>
<dbReference type="EMBL" id="PUIB01000021">
    <property type="protein sequence ID" value="PQO30161.1"/>
    <property type="molecule type" value="Genomic_DNA"/>
</dbReference>
<dbReference type="OrthoDB" id="270199at2"/>
<dbReference type="RefSeq" id="WP_105338425.1">
    <property type="nucleotide sequence ID" value="NZ_PUHZ01000024.1"/>
</dbReference>
<dbReference type="Proteomes" id="UP000239388">
    <property type="component" value="Unassembled WGS sequence"/>
</dbReference>
<dbReference type="PANTHER" id="PTHR33221:SF4">
    <property type="entry name" value="HTH-TYPE TRANSCRIPTIONAL REPRESSOR NSRR"/>
    <property type="match status" value="1"/>
</dbReference>
<reference evidence="4 5" key="1">
    <citation type="submission" date="2018-02" db="EMBL/GenBank/DDBJ databases">
        <title>Comparative genomes isolates from brazilian mangrove.</title>
        <authorList>
            <person name="Araujo J.E."/>
            <person name="Taketani R.G."/>
            <person name="Silva M.C.P."/>
            <person name="Loureco M.V."/>
            <person name="Andreote F.D."/>
        </authorList>
    </citation>
    <scope>NUCLEOTIDE SEQUENCE [LARGE SCALE GENOMIC DNA]</scope>
    <source>
        <strain evidence="2 5">NAP PRIS-MGV</strain>
        <strain evidence="3 4">Nap-Phe MGV</strain>
    </source>
</reference>
<dbReference type="GO" id="GO:0003677">
    <property type="term" value="F:DNA binding"/>
    <property type="evidence" value="ECO:0007669"/>
    <property type="project" value="UniProtKB-KW"/>
</dbReference>
<evidence type="ECO:0000313" key="2">
    <source>
        <dbReference type="EMBL" id="PQO30161.1"/>
    </source>
</evidence>
<keyword evidence="1" id="KW-0238">DNA-binding</keyword>
<sequence length="143" mass="15410">MKLTTQTDYALRTLMFLATKSERANVADVAQLFGISVHHVAKVVNQLAKFGYVRSVRGVGGGIELARKPDTISIGEIVDRFEGGMQLLDCVDTEDVCAIQSFCKLKGVLAEAERVQRAYLESVTLADVAPGARQLAAAGRQLA</sequence>
<accession>A0A2S8FDB8</accession>
<proteinExistence type="predicted"/>
<comment type="caution">
    <text evidence="2">The sequence shown here is derived from an EMBL/GenBank/DDBJ whole genome shotgun (WGS) entry which is preliminary data.</text>
</comment>
<dbReference type="SUPFAM" id="SSF46785">
    <property type="entry name" value="Winged helix' DNA-binding domain"/>
    <property type="match status" value="1"/>
</dbReference>
<dbReference type="EMBL" id="PUHZ01000024">
    <property type="protein sequence ID" value="PQO43212.1"/>
    <property type="molecule type" value="Genomic_DNA"/>
</dbReference>
<dbReference type="AlphaFoldDB" id="A0A2S8FDB8"/>
<dbReference type="GO" id="GO:0005829">
    <property type="term" value="C:cytosol"/>
    <property type="evidence" value="ECO:0007669"/>
    <property type="project" value="TreeGrafter"/>
</dbReference>
<dbReference type="Pfam" id="PF02082">
    <property type="entry name" value="Rrf2"/>
    <property type="match status" value="1"/>
</dbReference>
<gene>
    <name evidence="3" type="ORF">C5Y93_26290</name>
    <name evidence="2" type="ORF">C5Y98_21680</name>
</gene>
<organism evidence="2 5">
    <name type="scientific">Blastopirellula marina</name>
    <dbReference type="NCBI Taxonomy" id="124"/>
    <lineage>
        <taxon>Bacteria</taxon>
        <taxon>Pseudomonadati</taxon>
        <taxon>Planctomycetota</taxon>
        <taxon>Planctomycetia</taxon>
        <taxon>Pirellulales</taxon>
        <taxon>Pirellulaceae</taxon>
        <taxon>Blastopirellula</taxon>
    </lineage>
</organism>
<evidence type="ECO:0000313" key="3">
    <source>
        <dbReference type="EMBL" id="PQO43212.1"/>
    </source>
</evidence>
<dbReference type="PROSITE" id="PS51197">
    <property type="entry name" value="HTH_RRF2_2"/>
    <property type="match status" value="1"/>
</dbReference>
<dbReference type="InterPro" id="IPR036390">
    <property type="entry name" value="WH_DNA-bd_sf"/>
</dbReference>
<dbReference type="Proteomes" id="UP000237819">
    <property type="component" value="Unassembled WGS sequence"/>
</dbReference>
<evidence type="ECO:0000313" key="5">
    <source>
        <dbReference type="Proteomes" id="UP000239388"/>
    </source>
</evidence>
<dbReference type="Gene3D" id="1.10.10.10">
    <property type="entry name" value="Winged helix-like DNA-binding domain superfamily/Winged helix DNA-binding domain"/>
    <property type="match status" value="1"/>
</dbReference>
<dbReference type="GO" id="GO:0003700">
    <property type="term" value="F:DNA-binding transcription factor activity"/>
    <property type="evidence" value="ECO:0007669"/>
    <property type="project" value="TreeGrafter"/>
</dbReference>
<dbReference type="PANTHER" id="PTHR33221">
    <property type="entry name" value="WINGED HELIX-TURN-HELIX TRANSCRIPTIONAL REGULATOR, RRF2 FAMILY"/>
    <property type="match status" value="1"/>
</dbReference>
<name>A0A2S8FDB8_9BACT</name>
<dbReference type="InterPro" id="IPR030489">
    <property type="entry name" value="TR_Rrf2-type_CS"/>
</dbReference>
<dbReference type="PROSITE" id="PS01332">
    <property type="entry name" value="HTH_RRF2_1"/>
    <property type="match status" value="1"/>
</dbReference>
<evidence type="ECO:0000313" key="4">
    <source>
        <dbReference type="Proteomes" id="UP000237819"/>
    </source>
</evidence>